<feature type="transmembrane region" description="Helical" evidence="6">
    <location>
        <begin position="61"/>
        <end position="87"/>
    </location>
</feature>
<dbReference type="GO" id="GO:0012505">
    <property type="term" value="C:endomembrane system"/>
    <property type="evidence" value="ECO:0007669"/>
    <property type="project" value="UniProtKB-SubCell"/>
</dbReference>
<dbReference type="PANTHER" id="PTHR31679">
    <property type="entry name" value="PEROXISOMAL MEMBRANE PROTEIN PEX30-RELATED"/>
    <property type="match status" value="1"/>
</dbReference>
<evidence type="ECO:0000256" key="3">
    <source>
        <dbReference type="ARBA" id="ARBA00022989"/>
    </source>
</evidence>
<dbReference type="PANTHER" id="PTHR31679:SF2">
    <property type="entry name" value="PEROXISOMAL MEMBRANE PROTEIN PEX30-RELATED"/>
    <property type="match status" value="1"/>
</dbReference>
<dbReference type="Proteomes" id="UP000242146">
    <property type="component" value="Unassembled WGS sequence"/>
</dbReference>
<dbReference type="Pfam" id="PF06398">
    <property type="entry name" value="Pex24p"/>
    <property type="match status" value="1"/>
</dbReference>
<dbReference type="AlphaFoldDB" id="A0A1X2GW19"/>
<evidence type="ECO:0000313" key="9">
    <source>
        <dbReference type="EMBL" id="ORX62234.1"/>
    </source>
</evidence>
<dbReference type="GO" id="GO:0005778">
    <property type="term" value="C:peroxisomal membrane"/>
    <property type="evidence" value="ECO:0007669"/>
    <property type="project" value="UniProtKB-ARBA"/>
</dbReference>
<feature type="transmembrane region" description="Helical" evidence="6">
    <location>
        <begin position="259"/>
        <end position="279"/>
    </location>
</feature>
<feature type="domain" description="Peroxin/Ferlin" evidence="7">
    <location>
        <begin position="324"/>
        <end position="403"/>
    </location>
</feature>
<proteinExistence type="predicted"/>
<name>A0A1X2GW19_9FUNG</name>
<gene>
    <name evidence="9" type="ORF">DM01DRAFT_1331686</name>
</gene>
<evidence type="ECO:0000313" key="10">
    <source>
        <dbReference type="Proteomes" id="UP000242146"/>
    </source>
</evidence>
<keyword evidence="10" id="KW-1185">Reference proteome</keyword>
<dbReference type="InterPro" id="IPR052646">
    <property type="entry name" value="Peroxisomal_PEX28-32"/>
</dbReference>
<dbReference type="InterPro" id="IPR010482">
    <property type="entry name" value="TECPR1-like_DysF"/>
</dbReference>
<evidence type="ECO:0000256" key="4">
    <source>
        <dbReference type="ARBA" id="ARBA00023136"/>
    </source>
</evidence>
<feature type="domain" description="Peroxin/Ferlin" evidence="8">
    <location>
        <begin position="416"/>
        <end position="449"/>
    </location>
</feature>
<evidence type="ECO:0000256" key="1">
    <source>
        <dbReference type="ARBA" id="ARBA00004127"/>
    </source>
</evidence>
<evidence type="ECO:0000256" key="6">
    <source>
        <dbReference type="SAM" id="Phobius"/>
    </source>
</evidence>
<comment type="subcellular location">
    <subcellularLocation>
        <location evidence="1">Endomembrane system</location>
        <topology evidence="1">Multi-pass membrane protein</topology>
    </subcellularLocation>
</comment>
<feature type="region of interest" description="Disordered" evidence="5">
    <location>
        <begin position="116"/>
        <end position="151"/>
    </location>
</feature>
<feature type="compositionally biased region" description="Acidic residues" evidence="5">
    <location>
        <begin position="123"/>
        <end position="134"/>
    </location>
</feature>
<keyword evidence="3 6" id="KW-1133">Transmembrane helix</keyword>
<dbReference type="InterPro" id="IPR006614">
    <property type="entry name" value="Peroxin/Ferlin"/>
</dbReference>
<keyword evidence="4 6" id="KW-0472">Membrane</keyword>
<evidence type="ECO:0000259" key="8">
    <source>
        <dbReference type="SMART" id="SM00694"/>
    </source>
</evidence>
<dbReference type="OrthoDB" id="5586090at2759"/>
<reference evidence="9 10" key="1">
    <citation type="submission" date="2016-07" db="EMBL/GenBank/DDBJ databases">
        <title>Pervasive Adenine N6-methylation of Active Genes in Fungi.</title>
        <authorList>
            <consortium name="DOE Joint Genome Institute"/>
            <person name="Mondo S.J."/>
            <person name="Dannebaum R.O."/>
            <person name="Kuo R.C."/>
            <person name="Labutti K."/>
            <person name="Haridas S."/>
            <person name="Kuo A."/>
            <person name="Salamov A."/>
            <person name="Ahrendt S.R."/>
            <person name="Lipzen A."/>
            <person name="Sullivan W."/>
            <person name="Andreopoulos W.B."/>
            <person name="Clum A."/>
            <person name="Lindquist E."/>
            <person name="Daum C."/>
            <person name="Ramamoorthy G.K."/>
            <person name="Gryganskyi A."/>
            <person name="Culley D."/>
            <person name="Magnuson J.K."/>
            <person name="James T.Y."/>
            <person name="O'Malley M.A."/>
            <person name="Stajich J.E."/>
            <person name="Spatafora J.W."/>
            <person name="Visel A."/>
            <person name="Grigoriev I.V."/>
        </authorList>
    </citation>
    <scope>NUCLEOTIDE SEQUENCE [LARGE SCALE GENOMIC DNA]</scope>
    <source>
        <strain evidence="9 10">NRRL 3301</strain>
    </source>
</reference>
<dbReference type="STRING" id="101127.A0A1X2GW19"/>
<protein>
    <recommendedName>
        <fullName evidence="7 8">Peroxin/Ferlin domain-containing protein</fullName>
    </recommendedName>
</protein>
<evidence type="ECO:0000256" key="5">
    <source>
        <dbReference type="SAM" id="MobiDB-lite"/>
    </source>
</evidence>
<organism evidence="9 10">
    <name type="scientific">Hesseltinella vesiculosa</name>
    <dbReference type="NCBI Taxonomy" id="101127"/>
    <lineage>
        <taxon>Eukaryota</taxon>
        <taxon>Fungi</taxon>
        <taxon>Fungi incertae sedis</taxon>
        <taxon>Mucoromycota</taxon>
        <taxon>Mucoromycotina</taxon>
        <taxon>Mucoromycetes</taxon>
        <taxon>Mucorales</taxon>
        <taxon>Cunninghamellaceae</taxon>
        <taxon>Hesseltinella</taxon>
    </lineage>
</organism>
<dbReference type="SMART" id="SM00694">
    <property type="entry name" value="DysFC"/>
    <property type="match status" value="1"/>
</dbReference>
<sequence length="469" mass="54599">MASEIQQSFGSPFSLSTLDTIPPLVLKLLVQLGPWLRCVRHTADLLQWQTASPRQSILALLLWNVICLWTWQVLALGLPALVVYKLVGDWMRVRTLRTRRERLERQRLELREKQLRQMKDRDGDQDEDTDEDDDRWNAQRRQQQQEMDQEELISRKIQPKDYMSLDDTLQDIAVINHYVARLTALYRATLPWLDGSRQDILIAVMAALLYMVPAWMLLVLLLGAHGTLALLGSLIILADSPWGKVIFRVLKRNSLVQYTLASLWSYGVAVISSYQFFLLPSQKAKESSKWKSWLRFVRLRAKQESSSALQAIRAAHPQLVVRSEMTFQFEIYENQRWWLGANWTTNMLSTERAAWTDHHLAPVISKDQFNLPESSESTTITKDGKQQKMVKAWTWADNDWWVDMTGELDGRVDLNGWEYGNNAWQHLGGTPGMQTFTRRRRWCRRARLIERLPEDSTNLPSPSALRKRK</sequence>
<keyword evidence="2 6" id="KW-0812">Transmembrane</keyword>
<evidence type="ECO:0000256" key="2">
    <source>
        <dbReference type="ARBA" id="ARBA00022692"/>
    </source>
</evidence>
<comment type="caution">
    <text evidence="9">The sequence shown here is derived from an EMBL/GenBank/DDBJ whole genome shotgun (WGS) entry which is preliminary data.</text>
</comment>
<dbReference type="SMART" id="SM00693">
    <property type="entry name" value="DysFN"/>
    <property type="match status" value="1"/>
</dbReference>
<dbReference type="GO" id="GO:0007031">
    <property type="term" value="P:peroxisome organization"/>
    <property type="evidence" value="ECO:0007669"/>
    <property type="project" value="TreeGrafter"/>
</dbReference>
<dbReference type="EMBL" id="MCGT01000002">
    <property type="protein sequence ID" value="ORX62234.1"/>
    <property type="molecule type" value="Genomic_DNA"/>
</dbReference>
<evidence type="ECO:0000259" key="7">
    <source>
        <dbReference type="SMART" id="SM00693"/>
    </source>
</evidence>
<accession>A0A1X2GW19</accession>